<name>A0ABQ5XGL0_9GAMM</name>
<gene>
    <name evidence="2" type="ORF">GCM10007898_39060</name>
</gene>
<comment type="function">
    <text evidence="1">Could be involved in insertion of integral membrane proteins into the membrane.</text>
</comment>
<dbReference type="Pfam" id="PF01809">
    <property type="entry name" value="YidD"/>
    <property type="match status" value="1"/>
</dbReference>
<comment type="subcellular location">
    <subcellularLocation>
        <location evidence="1">Cell membrane</location>
        <topology evidence="1">Peripheral membrane protein</topology>
        <orientation evidence="1">Cytoplasmic side</orientation>
    </subcellularLocation>
</comment>
<evidence type="ECO:0000313" key="2">
    <source>
        <dbReference type="EMBL" id="GLQ90331.1"/>
    </source>
</evidence>
<dbReference type="HAMAP" id="MF_00386">
    <property type="entry name" value="UPF0161_YidD"/>
    <property type="match status" value="1"/>
</dbReference>
<reference evidence="3" key="1">
    <citation type="journal article" date="2019" name="Int. J. Syst. Evol. Microbiol.">
        <title>The Global Catalogue of Microorganisms (GCM) 10K type strain sequencing project: providing services to taxonomists for standard genome sequencing and annotation.</title>
        <authorList>
            <consortium name="The Broad Institute Genomics Platform"/>
            <consortium name="The Broad Institute Genome Sequencing Center for Infectious Disease"/>
            <person name="Wu L."/>
            <person name="Ma J."/>
        </authorList>
    </citation>
    <scope>NUCLEOTIDE SEQUENCE [LARGE SCALE GENOMIC DNA]</scope>
    <source>
        <strain evidence="3">NBRC 111981</strain>
    </source>
</reference>
<keyword evidence="3" id="KW-1185">Reference proteome</keyword>
<dbReference type="InterPro" id="IPR002696">
    <property type="entry name" value="Membr_insert_effic_factor_YidD"/>
</dbReference>
<dbReference type="EMBL" id="BSOA01000048">
    <property type="protein sequence ID" value="GLQ90331.1"/>
    <property type="molecule type" value="Genomic_DNA"/>
</dbReference>
<protein>
    <recommendedName>
        <fullName evidence="1">Putative membrane protein insertion efficiency factor</fullName>
    </recommendedName>
</protein>
<dbReference type="PANTHER" id="PTHR33383">
    <property type="entry name" value="MEMBRANE PROTEIN INSERTION EFFICIENCY FACTOR-RELATED"/>
    <property type="match status" value="1"/>
</dbReference>
<comment type="caution">
    <text evidence="2">The sequence shown here is derived from an EMBL/GenBank/DDBJ whole genome shotgun (WGS) entry which is preliminary data.</text>
</comment>
<dbReference type="Proteomes" id="UP001156627">
    <property type="component" value="Unassembled WGS sequence"/>
</dbReference>
<dbReference type="PANTHER" id="PTHR33383:SF1">
    <property type="entry name" value="MEMBRANE PROTEIN INSERTION EFFICIENCY FACTOR-RELATED"/>
    <property type="match status" value="1"/>
</dbReference>
<dbReference type="NCBIfam" id="TIGR00278">
    <property type="entry name" value="membrane protein insertion efficiency factor YidD"/>
    <property type="match status" value="1"/>
</dbReference>
<evidence type="ECO:0000256" key="1">
    <source>
        <dbReference type="HAMAP-Rule" id="MF_00386"/>
    </source>
</evidence>
<organism evidence="2 3">
    <name type="scientific">Dyella flagellata</name>
    <dbReference type="NCBI Taxonomy" id="1867833"/>
    <lineage>
        <taxon>Bacteria</taxon>
        <taxon>Pseudomonadati</taxon>
        <taxon>Pseudomonadota</taxon>
        <taxon>Gammaproteobacteria</taxon>
        <taxon>Lysobacterales</taxon>
        <taxon>Rhodanobacteraceae</taxon>
        <taxon>Dyella</taxon>
    </lineage>
</organism>
<keyword evidence="1" id="KW-1003">Cell membrane</keyword>
<evidence type="ECO:0000313" key="3">
    <source>
        <dbReference type="Proteomes" id="UP001156627"/>
    </source>
</evidence>
<keyword evidence="1" id="KW-0472">Membrane</keyword>
<dbReference type="SMART" id="SM01234">
    <property type="entry name" value="Haemolytic"/>
    <property type="match status" value="1"/>
</dbReference>
<comment type="similarity">
    <text evidence="1">Belongs to the UPF0161 family.</text>
</comment>
<accession>A0ABQ5XGL0</accession>
<proteinExistence type="inferred from homology"/>
<sequence length="92" mass="10446">MNTVSRLIIFLLNLYKRYVSPLLGQRCRFYPSCSDYARIAVSRFGPWRGGVLAGWRILRCQPLCSGGNDPVPERFHLASCRAPHREPEHGAS</sequence>